<dbReference type="SMART" id="SM00271">
    <property type="entry name" value="DnaJ"/>
    <property type="match status" value="1"/>
</dbReference>
<keyword evidence="2 4" id="KW-0863">Zinc-finger</keyword>
<dbReference type="SMART" id="SM00355">
    <property type="entry name" value="ZnF_C2H2"/>
    <property type="match status" value="2"/>
</dbReference>
<accession>A0A8G1RJC5</accession>
<dbReference type="EMBL" id="KZ824669">
    <property type="protein sequence ID" value="RAK74360.1"/>
    <property type="molecule type" value="Genomic_DNA"/>
</dbReference>
<dbReference type="RefSeq" id="XP_040798370.1">
    <property type="nucleotide sequence ID" value="XM_040941568.1"/>
</dbReference>
<dbReference type="SUPFAM" id="SSF57667">
    <property type="entry name" value="beta-beta-alpha zinc fingers"/>
    <property type="match status" value="1"/>
</dbReference>
<dbReference type="GO" id="GO:0008270">
    <property type="term" value="F:zinc ion binding"/>
    <property type="evidence" value="ECO:0007669"/>
    <property type="project" value="UniProtKB-KW"/>
</dbReference>
<dbReference type="InterPro" id="IPR054076">
    <property type="entry name" value="ZUO1-like_ZHD"/>
</dbReference>
<keyword evidence="8" id="KW-1185">Reference proteome</keyword>
<name>A0A8G1RJC5_9EURO</name>
<dbReference type="InterPro" id="IPR018253">
    <property type="entry name" value="DnaJ_domain_CS"/>
</dbReference>
<dbReference type="GO" id="GO:0003676">
    <property type="term" value="F:nucleic acid binding"/>
    <property type="evidence" value="ECO:0007669"/>
    <property type="project" value="InterPro"/>
</dbReference>
<dbReference type="Pfam" id="PF21884">
    <property type="entry name" value="ZUO1-like_ZHD"/>
    <property type="match status" value="1"/>
</dbReference>
<dbReference type="VEuPathDB" id="FungiDB:BO72DRAFT_384853"/>
<dbReference type="Gene3D" id="1.10.287.110">
    <property type="entry name" value="DnaJ domain"/>
    <property type="match status" value="1"/>
</dbReference>
<dbReference type="GO" id="GO:0005737">
    <property type="term" value="C:cytoplasm"/>
    <property type="evidence" value="ECO:0007669"/>
    <property type="project" value="TreeGrafter"/>
</dbReference>
<dbReference type="InterPro" id="IPR003604">
    <property type="entry name" value="Matrin/U1-like-C_Znf_C2H2"/>
</dbReference>
<dbReference type="SMART" id="SM00451">
    <property type="entry name" value="ZnF_U1"/>
    <property type="match status" value="1"/>
</dbReference>
<evidence type="ECO:0000256" key="2">
    <source>
        <dbReference type="ARBA" id="ARBA00022771"/>
    </source>
</evidence>
<evidence type="ECO:0000256" key="4">
    <source>
        <dbReference type="PROSITE-ProRule" id="PRU00042"/>
    </source>
</evidence>
<evidence type="ECO:0000259" key="6">
    <source>
        <dbReference type="PROSITE" id="PS50157"/>
    </source>
</evidence>
<dbReference type="PROSITE" id="PS50157">
    <property type="entry name" value="ZINC_FINGER_C2H2_2"/>
    <property type="match status" value="2"/>
</dbReference>
<feature type="domain" description="C2H2-type" evidence="6">
    <location>
        <begin position="476"/>
        <end position="505"/>
    </location>
</feature>
<dbReference type="InterPro" id="IPR036236">
    <property type="entry name" value="Znf_C2H2_sf"/>
</dbReference>
<dbReference type="Pfam" id="PF12171">
    <property type="entry name" value="zf-C2H2_jaz"/>
    <property type="match status" value="1"/>
</dbReference>
<dbReference type="Proteomes" id="UP000249789">
    <property type="component" value="Unassembled WGS sequence"/>
</dbReference>
<evidence type="ECO:0000256" key="3">
    <source>
        <dbReference type="ARBA" id="ARBA00022833"/>
    </source>
</evidence>
<dbReference type="InterPro" id="IPR001623">
    <property type="entry name" value="DnaJ_domain"/>
</dbReference>
<proteinExistence type="predicted"/>
<reference evidence="7 8" key="1">
    <citation type="submission" date="2018-02" db="EMBL/GenBank/DDBJ databases">
        <title>The genomes of Aspergillus section Nigri reveals drivers in fungal speciation.</title>
        <authorList>
            <consortium name="DOE Joint Genome Institute"/>
            <person name="Vesth T.C."/>
            <person name="Nybo J."/>
            <person name="Theobald S."/>
            <person name="Brandl J."/>
            <person name="Frisvad J.C."/>
            <person name="Nielsen K.F."/>
            <person name="Lyhne E.K."/>
            <person name="Kogle M.E."/>
            <person name="Kuo A."/>
            <person name="Riley R."/>
            <person name="Clum A."/>
            <person name="Nolan M."/>
            <person name="Lipzen A."/>
            <person name="Salamov A."/>
            <person name="Henrissat B."/>
            <person name="Wiebenga A."/>
            <person name="De vries R.P."/>
            <person name="Grigoriev I.V."/>
            <person name="Mortensen U.H."/>
            <person name="Andersen M.R."/>
            <person name="Baker S.E."/>
        </authorList>
    </citation>
    <scope>NUCLEOTIDE SEQUENCE [LARGE SCALE GENOMIC DNA]</scope>
    <source>
        <strain evidence="7 8">CBS 313.89</strain>
    </source>
</reference>
<dbReference type="OrthoDB" id="5894at2759"/>
<dbReference type="AlphaFoldDB" id="A0A8G1RJC5"/>
<protein>
    <submittedName>
        <fullName evidence="7">DnaJ-domain-containing protein</fullName>
    </submittedName>
</protein>
<evidence type="ECO:0000313" key="8">
    <source>
        <dbReference type="Proteomes" id="UP000249789"/>
    </source>
</evidence>
<feature type="domain" description="C2H2-type" evidence="6">
    <location>
        <begin position="309"/>
        <end position="333"/>
    </location>
</feature>
<keyword evidence="3" id="KW-0862">Zinc</keyword>
<dbReference type="PANTHER" id="PTHR44029:SF1">
    <property type="entry name" value="DNAJ HOMOLOG SUBFAMILY C MEMBER 21"/>
    <property type="match status" value="1"/>
</dbReference>
<dbReference type="GeneID" id="63858901"/>
<evidence type="ECO:0000256" key="1">
    <source>
        <dbReference type="ARBA" id="ARBA00022723"/>
    </source>
</evidence>
<dbReference type="SUPFAM" id="SSF46565">
    <property type="entry name" value="Chaperone J-domain"/>
    <property type="match status" value="1"/>
</dbReference>
<dbReference type="InterPro" id="IPR036869">
    <property type="entry name" value="J_dom_sf"/>
</dbReference>
<organism evidence="7 8">
    <name type="scientific">Aspergillus fijiensis CBS 313.89</name>
    <dbReference type="NCBI Taxonomy" id="1448319"/>
    <lineage>
        <taxon>Eukaryota</taxon>
        <taxon>Fungi</taxon>
        <taxon>Dikarya</taxon>
        <taxon>Ascomycota</taxon>
        <taxon>Pezizomycotina</taxon>
        <taxon>Eurotiomycetes</taxon>
        <taxon>Eurotiomycetidae</taxon>
        <taxon>Eurotiales</taxon>
        <taxon>Aspergillaceae</taxon>
        <taxon>Aspergillus</taxon>
    </lineage>
</organism>
<dbReference type="PRINTS" id="PR00625">
    <property type="entry name" value="JDOMAIN"/>
</dbReference>
<dbReference type="Pfam" id="PF00226">
    <property type="entry name" value="DnaJ"/>
    <property type="match status" value="1"/>
</dbReference>
<dbReference type="InterPro" id="IPR051964">
    <property type="entry name" value="Chaperone_stress_response"/>
</dbReference>
<dbReference type="Gene3D" id="3.30.160.60">
    <property type="entry name" value="Classic Zinc Finger"/>
    <property type="match status" value="1"/>
</dbReference>
<sequence>MGQYYSTTNTEEPGTSVDKNKRIGYYELLQVARDASGEEKKALELHPDKNFGNVENATKLFAEVQAAYEVLSDPQERAWYDSHQEAILGQDGNFEDVRLSNNTKITTAGDIFGLFSQFSPRMEFSDSPEGFYGGLREIFSRLALEEELSTSGEGTNTAKYPTFGHRDDGYEEVVRPFYVAWSGFSTTKTFAWKDKYRYSEAPDRRVRRLMEKENKRLREDGIREFNDAVRSLVAFVKKRDPRYKSNVQSESQRQEFLRRSTAAQAARSRAVNQAKFREYVAPEWAMSQDHSEIDSDGSYNISNVAVEHFDCVVCDKSFKSTKQFETHERSKKHIKAVKQLQREMRAENKQLGLVDDFSTLNSAQKTTALPCNSSTSVLDMNKNPCTGIIATSSSSKEANDSSDCDTYYAPRDCVEGRLQLIDDDIQNPADTINDLTENLSATQIHEQLPVTPAKLGKAKLKRLKKAQQADNEAQDRRCATCGVDFASRSQLFTHIRKSNHAQLRVQALATKR</sequence>
<feature type="domain" description="J" evidence="5">
    <location>
        <begin position="3"/>
        <end position="84"/>
    </location>
</feature>
<evidence type="ECO:0000313" key="7">
    <source>
        <dbReference type="EMBL" id="RAK74360.1"/>
    </source>
</evidence>
<dbReference type="Pfam" id="PF00096">
    <property type="entry name" value="zf-C2H2"/>
    <property type="match status" value="1"/>
</dbReference>
<dbReference type="PROSITE" id="PS00028">
    <property type="entry name" value="ZINC_FINGER_C2H2_1"/>
    <property type="match status" value="2"/>
</dbReference>
<dbReference type="InterPro" id="IPR022755">
    <property type="entry name" value="Znf_C2H2_jaz"/>
</dbReference>
<keyword evidence="1" id="KW-0479">Metal-binding</keyword>
<dbReference type="PANTHER" id="PTHR44029">
    <property type="entry name" value="DNAJ HOMOLOG SUBFAMILY C MEMBER 21"/>
    <property type="match status" value="1"/>
</dbReference>
<dbReference type="PROSITE" id="PS00636">
    <property type="entry name" value="DNAJ_1"/>
    <property type="match status" value="1"/>
</dbReference>
<dbReference type="CDD" id="cd06257">
    <property type="entry name" value="DnaJ"/>
    <property type="match status" value="1"/>
</dbReference>
<dbReference type="InterPro" id="IPR013087">
    <property type="entry name" value="Znf_C2H2_type"/>
</dbReference>
<gene>
    <name evidence="7" type="ORF">BO72DRAFT_384853</name>
</gene>
<evidence type="ECO:0000259" key="5">
    <source>
        <dbReference type="PROSITE" id="PS50076"/>
    </source>
</evidence>
<dbReference type="PROSITE" id="PS50076">
    <property type="entry name" value="DNAJ_2"/>
    <property type="match status" value="1"/>
</dbReference>